<keyword evidence="1" id="KW-0547">Nucleotide-binding</keyword>
<dbReference type="AlphaFoldDB" id="A0A8H7ZZ75"/>
<evidence type="ECO:0000313" key="5">
    <source>
        <dbReference type="EMBL" id="KAG5461703.1"/>
    </source>
</evidence>
<proteinExistence type="predicted"/>
<dbReference type="Proteomes" id="UP000673691">
    <property type="component" value="Unassembled WGS sequence"/>
</dbReference>
<dbReference type="GO" id="GO:0005524">
    <property type="term" value="F:ATP binding"/>
    <property type="evidence" value="ECO:0007669"/>
    <property type="project" value="UniProtKB-KW"/>
</dbReference>
<reference evidence="5 6" key="1">
    <citation type="journal article" name="Sci. Rep.">
        <title>Genome-scale phylogenetic analyses confirm Olpidium as the closest living zoosporic fungus to the non-flagellated, terrestrial fungi.</title>
        <authorList>
            <person name="Chang Y."/>
            <person name="Rochon D."/>
            <person name="Sekimoto S."/>
            <person name="Wang Y."/>
            <person name="Chovatia M."/>
            <person name="Sandor L."/>
            <person name="Salamov A."/>
            <person name="Grigoriev I.V."/>
            <person name="Stajich J.E."/>
            <person name="Spatafora J.W."/>
        </authorList>
    </citation>
    <scope>NUCLEOTIDE SEQUENCE [LARGE SCALE GENOMIC DNA]</scope>
    <source>
        <strain evidence="5">S191</strain>
    </source>
</reference>
<dbReference type="OrthoDB" id="29072at2759"/>
<evidence type="ECO:0000256" key="3">
    <source>
        <dbReference type="SAM" id="MobiDB-lite"/>
    </source>
</evidence>
<gene>
    <name evidence="5" type="ORF">BJ554DRAFT_6056</name>
</gene>
<dbReference type="Gene3D" id="1.10.8.60">
    <property type="match status" value="1"/>
</dbReference>
<keyword evidence="6" id="KW-1185">Reference proteome</keyword>
<organism evidence="5 6">
    <name type="scientific">Olpidium bornovanus</name>
    <dbReference type="NCBI Taxonomy" id="278681"/>
    <lineage>
        <taxon>Eukaryota</taxon>
        <taxon>Fungi</taxon>
        <taxon>Fungi incertae sedis</taxon>
        <taxon>Olpidiomycota</taxon>
        <taxon>Olpidiomycotina</taxon>
        <taxon>Olpidiomycetes</taxon>
        <taxon>Olpidiales</taxon>
        <taxon>Olpidiaceae</taxon>
        <taxon>Olpidium</taxon>
    </lineage>
</organism>
<evidence type="ECO:0000256" key="2">
    <source>
        <dbReference type="ARBA" id="ARBA00022840"/>
    </source>
</evidence>
<accession>A0A8H7ZZ75</accession>
<comment type="caution">
    <text evidence="5">The sequence shown here is derived from an EMBL/GenBank/DDBJ whole genome shotgun (WGS) entry which is preliminary data.</text>
</comment>
<protein>
    <submittedName>
        <fullName evidence="5">Vps4 C terminal oligomerization domain-containing protein</fullName>
    </submittedName>
</protein>
<name>A0A8H7ZZ75_9FUNG</name>
<keyword evidence="2" id="KW-0067">ATP-binding</keyword>
<dbReference type="Pfam" id="PF09336">
    <property type="entry name" value="Vps4_C"/>
    <property type="match status" value="1"/>
</dbReference>
<dbReference type="InterPro" id="IPR015415">
    <property type="entry name" value="Spast_Vps4_C"/>
</dbReference>
<evidence type="ECO:0000313" key="6">
    <source>
        <dbReference type="Proteomes" id="UP000673691"/>
    </source>
</evidence>
<evidence type="ECO:0000256" key="1">
    <source>
        <dbReference type="ARBA" id="ARBA00022741"/>
    </source>
</evidence>
<evidence type="ECO:0000259" key="4">
    <source>
        <dbReference type="Pfam" id="PF09336"/>
    </source>
</evidence>
<feature type="domain" description="Spastin/Vps4 C-terminal" evidence="4">
    <location>
        <begin position="28"/>
        <end position="88"/>
    </location>
</feature>
<sequence length="114" mass="12568">MPTAPVSRPQLQVQAPSRKDPSKVTPHLTPCSPGDSEATEMTWMQVQSDQLLEPALTVYDFLRAVKTGRPTVNEKDLAEHEKFTQDFGQASFLFSPSILIVCPGFPRVVEAIEG</sequence>
<dbReference type="EMBL" id="JAEFCI010003256">
    <property type="protein sequence ID" value="KAG5461703.1"/>
    <property type="molecule type" value="Genomic_DNA"/>
</dbReference>
<feature type="region of interest" description="Disordered" evidence="3">
    <location>
        <begin position="1"/>
        <end position="36"/>
    </location>
</feature>